<gene>
    <name evidence="6" type="primary">LSM1</name>
    <name evidence="8" type="ordered locus">TP01_0940</name>
</gene>
<protein>
    <recommendedName>
        <fullName evidence="6">U6 snRNA-associated Sm-like protein LSm1</fullName>
    </recommendedName>
</protein>
<dbReference type="Gene3D" id="2.30.30.100">
    <property type="match status" value="1"/>
</dbReference>
<dbReference type="RefSeq" id="XP_766461.1">
    <property type="nucleotide sequence ID" value="XM_761368.1"/>
</dbReference>
<dbReference type="SMART" id="SM00651">
    <property type="entry name" value="Sm"/>
    <property type="match status" value="1"/>
</dbReference>
<dbReference type="GO" id="GO:1990726">
    <property type="term" value="C:Lsm1-7-Pat1 complex"/>
    <property type="evidence" value="ECO:0007669"/>
    <property type="project" value="TreeGrafter"/>
</dbReference>
<comment type="caution">
    <text evidence="8">The sequence shown here is derived from an EMBL/GenBank/DDBJ whole genome shotgun (WGS) entry which is preliminary data.</text>
</comment>
<dbReference type="VEuPathDB" id="PiroplasmaDB:TpMuguga_01g00940"/>
<dbReference type="InterPro" id="IPR001163">
    <property type="entry name" value="Sm_dom_euk/arc"/>
</dbReference>
<dbReference type="InterPro" id="IPR047575">
    <property type="entry name" value="Sm"/>
</dbReference>
<accession>Q4N780</accession>
<dbReference type="PROSITE" id="PS52002">
    <property type="entry name" value="SM"/>
    <property type="match status" value="1"/>
</dbReference>
<dbReference type="EMBL" id="AAGK01000001">
    <property type="protein sequence ID" value="EAN34178.1"/>
    <property type="molecule type" value="Genomic_DNA"/>
</dbReference>
<dbReference type="PANTHER" id="PTHR15588">
    <property type="entry name" value="LSM1"/>
    <property type="match status" value="1"/>
</dbReference>
<dbReference type="Pfam" id="PF01423">
    <property type="entry name" value="LSM"/>
    <property type="match status" value="1"/>
</dbReference>
<dbReference type="InterPro" id="IPR044642">
    <property type="entry name" value="PTHR15588"/>
</dbReference>
<keyword evidence="2 6" id="KW-0963">Cytoplasm</keyword>
<dbReference type="InParanoid" id="Q4N780"/>
<dbReference type="AlphaFoldDB" id="Q4N780"/>
<comment type="similarity">
    <text evidence="1 6">Belongs to the snRNP Sm proteins family.</text>
</comment>
<dbReference type="GO" id="GO:1990904">
    <property type="term" value="C:ribonucleoprotein complex"/>
    <property type="evidence" value="ECO:0007669"/>
    <property type="project" value="UniProtKB-KW"/>
</dbReference>
<dbReference type="InterPro" id="IPR010920">
    <property type="entry name" value="LSM_dom_sf"/>
</dbReference>
<proteinExistence type="inferred from homology"/>
<name>Q4N780_THEPA</name>
<dbReference type="STRING" id="5875.Q4N780"/>
<reference evidence="8 9" key="1">
    <citation type="journal article" date="2005" name="Science">
        <title>Genome sequence of Theileria parva, a bovine pathogen that transforms lymphocytes.</title>
        <authorList>
            <person name="Gardner M.J."/>
            <person name="Bishop R."/>
            <person name="Shah T."/>
            <person name="de Villiers E.P."/>
            <person name="Carlton J.M."/>
            <person name="Hall N."/>
            <person name="Ren Q."/>
            <person name="Paulsen I.T."/>
            <person name="Pain A."/>
            <person name="Berriman M."/>
            <person name="Wilson R.J.M."/>
            <person name="Sato S."/>
            <person name="Ralph S.A."/>
            <person name="Mann D.J."/>
            <person name="Xiong Z."/>
            <person name="Shallom S.J."/>
            <person name="Weidman J."/>
            <person name="Jiang L."/>
            <person name="Lynn J."/>
            <person name="Weaver B."/>
            <person name="Shoaibi A."/>
            <person name="Domingo A.R."/>
            <person name="Wasawo D."/>
            <person name="Crabtree J."/>
            <person name="Wortman J.R."/>
            <person name="Haas B."/>
            <person name="Angiuoli S.V."/>
            <person name="Creasy T.H."/>
            <person name="Lu C."/>
            <person name="Suh B."/>
            <person name="Silva J.C."/>
            <person name="Utterback T.R."/>
            <person name="Feldblyum T.V."/>
            <person name="Pertea M."/>
            <person name="Allen J."/>
            <person name="Nierman W.C."/>
            <person name="Taracha E.L.N."/>
            <person name="Salzberg S.L."/>
            <person name="White O.R."/>
            <person name="Fitzhugh H.A."/>
            <person name="Morzaria S."/>
            <person name="Venter J.C."/>
            <person name="Fraser C.M."/>
            <person name="Nene V."/>
        </authorList>
    </citation>
    <scope>NUCLEOTIDE SEQUENCE [LARGE SCALE GENOMIC DNA]</scope>
    <source>
        <strain evidence="8 9">Muguga</strain>
    </source>
</reference>
<dbReference type="CDD" id="cd01728">
    <property type="entry name" value="LSm1"/>
    <property type="match status" value="1"/>
</dbReference>
<dbReference type="InterPro" id="IPR034104">
    <property type="entry name" value="Lsm1"/>
</dbReference>
<comment type="function">
    <text evidence="6">Probably involved with other LSm subunits in the general process of degradation of mRNAs.</text>
</comment>
<dbReference type="GO" id="GO:0000290">
    <property type="term" value="P:deadenylation-dependent decapping of nuclear-transcribed mRNA"/>
    <property type="evidence" value="ECO:0007669"/>
    <property type="project" value="TreeGrafter"/>
</dbReference>
<dbReference type="SUPFAM" id="SSF50182">
    <property type="entry name" value="Sm-like ribonucleoproteins"/>
    <property type="match status" value="1"/>
</dbReference>
<sequence length="162" mass="18708">MSPESDLDPTPHWICSLEDELGSLIWVTLRDDTFYVGLFKSFDQFGNIVITDAVKKIILNNKRSFSDIYCGYTVIRGESISYFCAIDVILYLNLFNYESLVDRSWVNKLYNMAKVRGINYGSMKFDVVLNYIPIEEALRLEKLENESKGYTKLSIDDIIANE</sequence>
<dbReference type="GeneID" id="3503087"/>
<evidence type="ECO:0000313" key="8">
    <source>
        <dbReference type="EMBL" id="EAN34178.1"/>
    </source>
</evidence>
<dbReference type="FunCoup" id="Q4N780">
    <property type="interactions" value="51"/>
</dbReference>
<evidence type="ECO:0000256" key="6">
    <source>
        <dbReference type="RuleBase" id="RU365047"/>
    </source>
</evidence>
<keyword evidence="9" id="KW-1185">Reference proteome</keyword>
<organism evidence="8 9">
    <name type="scientific">Theileria parva</name>
    <name type="common">East coast fever infection agent</name>
    <dbReference type="NCBI Taxonomy" id="5875"/>
    <lineage>
        <taxon>Eukaryota</taxon>
        <taxon>Sar</taxon>
        <taxon>Alveolata</taxon>
        <taxon>Apicomplexa</taxon>
        <taxon>Aconoidasida</taxon>
        <taxon>Piroplasmida</taxon>
        <taxon>Theileriidae</taxon>
        <taxon>Theileria</taxon>
    </lineage>
</organism>
<evidence type="ECO:0000256" key="2">
    <source>
        <dbReference type="ARBA" id="ARBA00022490"/>
    </source>
</evidence>
<evidence type="ECO:0000256" key="5">
    <source>
        <dbReference type="ARBA" id="ARBA00023274"/>
    </source>
</evidence>
<evidence type="ECO:0000256" key="3">
    <source>
        <dbReference type="ARBA" id="ARBA00022664"/>
    </source>
</evidence>
<keyword evidence="3 6" id="KW-0507">mRNA processing</keyword>
<dbReference type="eggNOG" id="ENOG502SYYW">
    <property type="taxonomic scope" value="Eukaryota"/>
</dbReference>
<dbReference type="KEGG" id="tpv:TP01_0940"/>
<dbReference type="GO" id="GO:0006397">
    <property type="term" value="P:mRNA processing"/>
    <property type="evidence" value="ECO:0007669"/>
    <property type="project" value="UniProtKB-UniRule"/>
</dbReference>
<comment type="subcellular location">
    <subcellularLocation>
        <location evidence="6">Cytoplasm</location>
    </subcellularLocation>
    <subcellularLocation>
        <location evidence="6">Cytoplasm</location>
        <location evidence="6">P-body</location>
    </subcellularLocation>
</comment>
<feature type="domain" description="Sm" evidence="7">
    <location>
        <begin position="12"/>
        <end position="89"/>
    </location>
</feature>
<dbReference type="PANTHER" id="PTHR15588:SF8">
    <property type="entry name" value="U6 SNRNA-ASSOCIATED SM-LIKE PROTEIN LSM1"/>
    <property type="match status" value="1"/>
</dbReference>
<dbReference type="OMA" id="HWICSLE"/>
<evidence type="ECO:0000313" key="9">
    <source>
        <dbReference type="Proteomes" id="UP000001949"/>
    </source>
</evidence>
<dbReference type="GO" id="GO:0003729">
    <property type="term" value="F:mRNA binding"/>
    <property type="evidence" value="ECO:0007669"/>
    <property type="project" value="TreeGrafter"/>
</dbReference>
<evidence type="ECO:0000259" key="7">
    <source>
        <dbReference type="PROSITE" id="PS52002"/>
    </source>
</evidence>
<evidence type="ECO:0000256" key="1">
    <source>
        <dbReference type="ARBA" id="ARBA00006850"/>
    </source>
</evidence>
<keyword evidence="5 6" id="KW-0687">Ribonucleoprotein</keyword>
<dbReference type="GO" id="GO:0000932">
    <property type="term" value="C:P-body"/>
    <property type="evidence" value="ECO:0007669"/>
    <property type="project" value="UniProtKB-SubCell"/>
</dbReference>
<keyword evidence="4 6" id="KW-0694">RNA-binding</keyword>
<evidence type="ECO:0000256" key="4">
    <source>
        <dbReference type="ARBA" id="ARBA00022884"/>
    </source>
</evidence>
<comment type="subunit">
    <text evidence="6">LSm subunits form a heteromer with a donut shape.</text>
</comment>
<dbReference type="Proteomes" id="UP000001949">
    <property type="component" value="Unassembled WGS sequence"/>
</dbReference>